<dbReference type="AlphaFoldDB" id="A0A3N0VEA1"/>
<evidence type="ECO:0000256" key="5">
    <source>
        <dbReference type="ARBA" id="ARBA00022842"/>
    </source>
</evidence>
<comment type="function">
    <text evidence="8">Modifies, by uridylylation and deuridylylation, the PII regulatory proteins (GlnB and homologs), in response to the nitrogen status of the cell that GlnD senses through the glutamine level. Under low glutamine levels, catalyzes the conversion of the PII proteins and UTP to PII-UMP and PPi, while under higher glutamine levels, GlnD hydrolyzes PII-UMP to PII and UMP (deuridylylation). Thus, controls uridylylation state and activity of the PII proteins, and plays an important role in the regulation of nitrogen metabolism.</text>
</comment>
<keyword evidence="1 8" id="KW-0808">Transferase</keyword>
<dbReference type="Gene3D" id="1.20.120.330">
    <property type="entry name" value="Nucleotidyltransferases domain 2"/>
    <property type="match status" value="1"/>
</dbReference>
<feature type="domain" description="ACT" evidence="9">
    <location>
        <begin position="825"/>
        <end position="900"/>
    </location>
</feature>
<evidence type="ECO:0000313" key="12">
    <source>
        <dbReference type="Proteomes" id="UP000282106"/>
    </source>
</evidence>
<dbReference type="Gene3D" id="1.10.3090.10">
    <property type="entry name" value="cca-adding enzyme, domain 2"/>
    <property type="match status" value="1"/>
</dbReference>
<dbReference type="InterPro" id="IPR002912">
    <property type="entry name" value="ACT_dom"/>
</dbReference>
<evidence type="ECO:0000256" key="8">
    <source>
        <dbReference type="HAMAP-Rule" id="MF_00277"/>
    </source>
</evidence>
<dbReference type="HAMAP" id="MF_00277">
    <property type="entry name" value="PII_uridylyl_transf"/>
    <property type="match status" value="1"/>
</dbReference>
<reference evidence="11 12" key="1">
    <citation type="submission" date="2018-10" db="EMBL/GenBank/DDBJ databases">
        <authorList>
            <person name="Chen W.-M."/>
        </authorList>
    </citation>
    <scope>NUCLEOTIDE SEQUENCE [LARGE SCALE GENOMIC DNA]</scope>
    <source>
        <strain evidence="11 12">THS-13</strain>
    </source>
</reference>
<comment type="cofactor">
    <cofactor evidence="8">
        <name>Mg(2+)</name>
        <dbReference type="ChEBI" id="CHEBI:18420"/>
    </cofactor>
</comment>
<dbReference type="CDD" id="cd04900">
    <property type="entry name" value="ACT_UUR-like_1"/>
    <property type="match status" value="1"/>
</dbReference>
<dbReference type="CDD" id="cd05401">
    <property type="entry name" value="NT_GlnE_GlnD_like"/>
    <property type="match status" value="1"/>
</dbReference>
<dbReference type="EC" id="3.1.4.-" evidence="8"/>
<accession>A0A3N0VEA1</accession>
<dbReference type="SUPFAM" id="SSF55021">
    <property type="entry name" value="ACT-like"/>
    <property type="match status" value="2"/>
</dbReference>
<dbReference type="FunCoup" id="A0A3N0VEA1">
    <property type="interactions" value="253"/>
</dbReference>
<comment type="catalytic activity">
    <reaction evidence="8">
        <text>[protein-PII]-uridylyl-L-tyrosine + H2O = [protein-PII]-L-tyrosine + UMP + H(+)</text>
        <dbReference type="Rhea" id="RHEA:48600"/>
        <dbReference type="Rhea" id="RHEA-COMP:12147"/>
        <dbReference type="Rhea" id="RHEA-COMP:12148"/>
        <dbReference type="ChEBI" id="CHEBI:15377"/>
        <dbReference type="ChEBI" id="CHEBI:15378"/>
        <dbReference type="ChEBI" id="CHEBI:46858"/>
        <dbReference type="ChEBI" id="CHEBI:57865"/>
        <dbReference type="ChEBI" id="CHEBI:90602"/>
    </reaction>
</comment>
<dbReference type="PIRSF" id="PIRSF006288">
    <property type="entry name" value="PII_uridyltransf"/>
    <property type="match status" value="1"/>
</dbReference>
<dbReference type="Pfam" id="PF08335">
    <property type="entry name" value="GlnD_UR_UTase"/>
    <property type="match status" value="1"/>
</dbReference>
<evidence type="ECO:0000256" key="4">
    <source>
        <dbReference type="ARBA" id="ARBA00022801"/>
    </source>
</evidence>
<keyword evidence="2 8" id="KW-0548">Nucleotidyltransferase</keyword>
<feature type="domain" description="HD" evidence="10">
    <location>
        <begin position="477"/>
        <end position="599"/>
    </location>
</feature>
<dbReference type="SUPFAM" id="SSF81301">
    <property type="entry name" value="Nucleotidyltransferase"/>
    <property type="match status" value="1"/>
</dbReference>
<dbReference type="PANTHER" id="PTHR47320:SF1">
    <property type="entry name" value="BIFUNCTIONAL URIDYLYLTRANSFERASE_URIDYLYL-REMOVING ENZYME"/>
    <property type="match status" value="1"/>
</dbReference>
<comment type="caution">
    <text evidence="8">Lacks conserved residue(s) required for the propagation of feature annotation.</text>
</comment>
<dbReference type="Proteomes" id="UP000282106">
    <property type="component" value="Unassembled WGS sequence"/>
</dbReference>
<keyword evidence="3" id="KW-0677">Repeat</keyword>
<gene>
    <name evidence="8 11" type="primary">glnD</name>
    <name evidence="11" type="ORF">ED208_08455</name>
</gene>
<dbReference type="SMART" id="SM00471">
    <property type="entry name" value="HDc"/>
    <property type="match status" value="1"/>
</dbReference>
<comment type="activity regulation">
    <text evidence="8">Uridylyltransferase (UTase) activity is inhibited by glutamine, while glutamine activates uridylyl-removing (UR) activity.</text>
</comment>
<keyword evidence="4 8" id="KW-0378">Hydrolase</keyword>
<dbReference type="PROSITE" id="PS51831">
    <property type="entry name" value="HD"/>
    <property type="match status" value="1"/>
</dbReference>
<dbReference type="InterPro" id="IPR043519">
    <property type="entry name" value="NT_sf"/>
</dbReference>
<dbReference type="PROSITE" id="PS51671">
    <property type="entry name" value="ACT"/>
    <property type="match status" value="2"/>
</dbReference>
<feature type="region of interest" description="Uridylyltransferase" evidence="8">
    <location>
        <begin position="1"/>
        <end position="358"/>
    </location>
</feature>
<evidence type="ECO:0000256" key="1">
    <source>
        <dbReference type="ARBA" id="ARBA00022679"/>
    </source>
</evidence>
<dbReference type="GO" id="GO:0008893">
    <property type="term" value="F:guanosine-3',5'-bis(diphosphate) 3'-diphosphatase activity"/>
    <property type="evidence" value="ECO:0007669"/>
    <property type="project" value="UniProtKB-EC"/>
</dbReference>
<dbReference type="GO" id="GO:0006808">
    <property type="term" value="P:regulation of nitrogen utilization"/>
    <property type="evidence" value="ECO:0007669"/>
    <property type="project" value="UniProtKB-UniRule"/>
</dbReference>
<comment type="catalytic activity">
    <reaction evidence="7">
        <text>guanosine 3',5'-bis(diphosphate) + H2O = GDP + diphosphate + H(+)</text>
        <dbReference type="Rhea" id="RHEA:14253"/>
        <dbReference type="ChEBI" id="CHEBI:15377"/>
        <dbReference type="ChEBI" id="CHEBI:15378"/>
        <dbReference type="ChEBI" id="CHEBI:33019"/>
        <dbReference type="ChEBI" id="CHEBI:58189"/>
        <dbReference type="ChEBI" id="CHEBI:77828"/>
        <dbReference type="EC" id="3.1.7.2"/>
    </reaction>
</comment>
<dbReference type="Gene3D" id="3.30.460.10">
    <property type="entry name" value="Beta Polymerase, domain 2"/>
    <property type="match status" value="1"/>
</dbReference>
<dbReference type="SUPFAM" id="SSF81593">
    <property type="entry name" value="Nucleotidyltransferase substrate binding subunit/domain"/>
    <property type="match status" value="1"/>
</dbReference>
<proteinExistence type="inferred from homology"/>
<feature type="domain" description="ACT" evidence="9">
    <location>
        <begin position="716"/>
        <end position="801"/>
    </location>
</feature>
<organism evidence="11 12">
    <name type="scientific">Stagnimonas aquatica</name>
    <dbReference type="NCBI Taxonomy" id="2689987"/>
    <lineage>
        <taxon>Bacteria</taxon>
        <taxon>Pseudomonadati</taxon>
        <taxon>Pseudomonadota</taxon>
        <taxon>Gammaproteobacteria</taxon>
        <taxon>Nevskiales</taxon>
        <taxon>Nevskiaceae</taxon>
        <taxon>Stagnimonas</taxon>
    </lineage>
</organism>
<evidence type="ECO:0000259" key="9">
    <source>
        <dbReference type="PROSITE" id="PS51671"/>
    </source>
</evidence>
<evidence type="ECO:0000256" key="7">
    <source>
        <dbReference type="ARBA" id="ARBA00047968"/>
    </source>
</evidence>
<dbReference type="EMBL" id="RJVO01000003">
    <property type="protein sequence ID" value="ROH90994.1"/>
    <property type="molecule type" value="Genomic_DNA"/>
</dbReference>
<evidence type="ECO:0000256" key="6">
    <source>
        <dbReference type="ARBA" id="ARBA00023268"/>
    </source>
</evidence>
<dbReference type="InterPro" id="IPR010043">
    <property type="entry name" value="UTase/UR"/>
</dbReference>
<name>A0A3N0VEA1_9GAMM</name>
<dbReference type="EC" id="2.7.7.59" evidence="8"/>
<sequence length="900" mass="102012">MSAELDLAEDTAAEVFSTRKVRGRLRAPGRPAIAVFKETLAWGKDRLYGLFHDGAPADVLVRARSLLIDELLREAWERHLGPAAPGLALLAVGGYGRGELLPHSDIDLLLLHDAEALDGYKSQLEPFFAFLWDIGLEVGSSVRTVADCARIAAEDLTVITNLLESRLLTGDPRLAQELAEQIGPDHMWPVAKFFHAKLEEQRRRHAKYDDSGYKLEPNVKESPGGLRDIHTIAWVAKRHFGATSLTELRDVGFLTKQECDELFAGQDFLWRVRFALHMVTGRHEDRLLFDHQIRIASLFGYVDLPAEDGQRQDNRAVEQFMQLYYRTIKSLSCLNDMLLQLFEEAILDQHDDPAEVNVLNARFQVRKGVIEARDDQVFKSQPWALIEIFHLMQTHPEVDSVRAETLRMIRRDLRLLDDNVRQDRRARGLFIDLFRVGDGLTHGLRRMNRYGVLGRYLPAFGKIVGHMQYDLFHTLTVDEHILYVVRNARRLAMPMFRHELPFASEVLERLAKPELLYLAAFHHDLAKGRGGDHSELGAVDAEKFCIEHGLSHADAELVGWLVQNHLLMSLTAQKQDVQDPQVVAHFSERVQTRERLDYLYLLTVSDIRGTNPKLWNSWRDSLLKELYKATARALEQGIGSVYTLEERAGIHRAQALARLAQQGIEAEVAKAVWARFDTDYFLRHTADELAWHLPEILRAGEAPVVVAKNFEDRGTTVFLYCRDRDHLFGLSTGVLARLGLNILDARLHTTADGYVLDSYVVLEADGSPINNPHRFAEIAERLVKVIADPAMTVVDVNRRLPAKLKHFNTPTSVHISQDSARKRTMLELVAADQPGLLSLIGRVFHKRGILLDAAKIATIGERAEDVFYLTDREHQAITDETALEALREVLIRTLDRPADA</sequence>
<comment type="caution">
    <text evidence="11">The sequence shown here is derived from an EMBL/GenBank/DDBJ whole genome shotgun (WGS) entry which is preliminary data.</text>
</comment>
<dbReference type="InterPro" id="IPR045865">
    <property type="entry name" value="ACT-like_dom_sf"/>
</dbReference>
<evidence type="ECO:0000256" key="2">
    <source>
        <dbReference type="ARBA" id="ARBA00022695"/>
    </source>
</evidence>
<dbReference type="Pfam" id="PF01909">
    <property type="entry name" value="NTP_transf_2"/>
    <property type="match status" value="1"/>
</dbReference>
<dbReference type="SUPFAM" id="SSF109604">
    <property type="entry name" value="HD-domain/PDEase-like"/>
    <property type="match status" value="1"/>
</dbReference>
<dbReference type="InParanoid" id="A0A3N0VEA1"/>
<dbReference type="PANTHER" id="PTHR47320">
    <property type="entry name" value="BIFUNCTIONAL URIDYLYLTRANSFERASE/URIDYLYL-REMOVING ENZYME"/>
    <property type="match status" value="1"/>
</dbReference>
<keyword evidence="5 8" id="KW-0460">Magnesium</keyword>
<dbReference type="GO" id="GO:0008773">
    <property type="term" value="F:[protein-PII] uridylyltransferase activity"/>
    <property type="evidence" value="ECO:0007669"/>
    <property type="project" value="UniProtKB-UniRule"/>
</dbReference>
<dbReference type="RefSeq" id="WP_123211449.1">
    <property type="nucleotide sequence ID" value="NZ_RJVO01000003.1"/>
</dbReference>
<keyword evidence="12" id="KW-1185">Reference proteome</keyword>
<evidence type="ECO:0000259" key="10">
    <source>
        <dbReference type="PROSITE" id="PS51831"/>
    </source>
</evidence>
<dbReference type="InterPro" id="IPR002934">
    <property type="entry name" value="Polymerase_NTP_transf_dom"/>
</dbReference>
<dbReference type="CDD" id="cd04899">
    <property type="entry name" value="ACT_ACR-UUR-like_2"/>
    <property type="match status" value="1"/>
</dbReference>
<keyword evidence="6 8" id="KW-0511">Multifunctional enzyme</keyword>
<evidence type="ECO:0000313" key="11">
    <source>
        <dbReference type="EMBL" id="ROH90994.1"/>
    </source>
</evidence>
<dbReference type="GO" id="GO:0008081">
    <property type="term" value="F:phosphoric diester hydrolase activity"/>
    <property type="evidence" value="ECO:0007669"/>
    <property type="project" value="UniProtKB-UniRule"/>
</dbReference>
<comment type="domain">
    <text evidence="8">Has four distinct domains: an N-terminal nucleotidyltransferase (NT) domain responsible for UTase activity, a central HD domain that encodes UR activity, and two C-terminal ACT domains that seem to have a role in glutamine sensing.</text>
</comment>
<dbReference type="InterPro" id="IPR006674">
    <property type="entry name" value="HD_domain"/>
</dbReference>
<dbReference type="InterPro" id="IPR013546">
    <property type="entry name" value="PII_UdlTrfase/GS_AdlTrfase"/>
</dbReference>
<protein>
    <recommendedName>
        <fullName evidence="8">Bifunctional uridylyltransferase/uridylyl-removing enzyme</fullName>
        <shortName evidence="8">UTase/UR</shortName>
    </recommendedName>
    <alternativeName>
        <fullName evidence="8">Bifunctional [protein-PII] modification enzyme</fullName>
    </alternativeName>
    <alternativeName>
        <fullName evidence="8">Bifunctional nitrogen sensor protein</fullName>
    </alternativeName>
    <domain>
        <recommendedName>
            <fullName evidence="8">[Protein-PII] uridylyltransferase</fullName>
            <shortName evidence="8">PII uridylyltransferase</shortName>
            <shortName evidence="8">UTase</shortName>
            <ecNumber evidence="8">2.7.7.59</ecNumber>
        </recommendedName>
    </domain>
    <domain>
        <recommendedName>
            <fullName evidence="8">[Protein-PII]-UMP uridylyl-removing enzyme</fullName>
            <shortName evidence="8">UR</shortName>
            <ecNumber evidence="8">3.1.4.-</ecNumber>
        </recommendedName>
    </domain>
</protein>
<dbReference type="InterPro" id="IPR003607">
    <property type="entry name" value="HD/PDEase_dom"/>
</dbReference>
<evidence type="ECO:0000256" key="3">
    <source>
        <dbReference type="ARBA" id="ARBA00022737"/>
    </source>
</evidence>
<dbReference type="Pfam" id="PF01966">
    <property type="entry name" value="HD"/>
    <property type="match status" value="1"/>
</dbReference>
<comment type="similarity">
    <text evidence="8">Belongs to the GlnD family.</text>
</comment>
<dbReference type="NCBIfam" id="TIGR01693">
    <property type="entry name" value="UTase_glnD"/>
    <property type="match status" value="1"/>
</dbReference>
<comment type="catalytic activity">
    <reaction evidence="8">
        <text>[protein-PII]-L-tyrosine + UTP = [protein-PII]-uridylyl-L-tyrosine + diphosphate</text>
        <dbReference type="Rhea" id="RHEA:13673"/>
        <dbReference type="Rhea" id="RHEA-COMP:12147"/>
        <dbReference type="Rhea" id="RHEA-COMP:12148"/>
        <dbReference type="ChEBI" id="CHEBI:33019"/>
        <dbReference type="ChEBI" id="CHEBI:46398"/>
        <dbReference type="ChEBI" id="CHEBI:46858"/>
        <dbReference type="ChEBI" id="CHEBI:90602"/>
        <dbReference type="EC" id="2.7.7.59"/>
    </reaction>
</comment>